<dbReference type="Pfam" id="PF01225">
    <property type="entry name" value="Mur_ligase"/>
    <property type="match status" value="1"/>
</dbReference>
<dbReference type="InterPro" id="IPR005758">
    <property type="entry name" value="UDP-N-AcMur_Ala_ligase_MurC"/>
</dbReference>
<dbReference type="GO" id="GO:0071555">
    <property type="term" value="P:cell wall organization"/>
    <property type="evidence" value="ECO:0007669"/>
    <property type="project" value="UniProtKB-KW"/>
</dbReference>
<evidence type="ECO:0000256" key="13">
    <source>
        <dbReference type="ARBA" id="ARBA00047833"/>
    </source>
</evidence>
<evidence type="ECO:0000256" key="12">
    <source>
        <dbReference type="ARBA" id="ARBA00023316"/>
    </source>
</evidence>
<dbReference type="Pfam" id="PF08245">
    <property type="entry name" value="Mur_ligase_M"/>
    <property type="match status" value="1"/>
</dbReference>
<name>A0A937L2R2_9PROT</name>
<sequence length="472" mass="50329">MVTMPSGLRSFGRVHIVGIGGIGMSGIAEVMHVMGYEVQGSDLGDNANTQRLRDMGIKVAVGHAAENIAGAGVVTVSSAVAADNPEITAARANHIPVVRRAEMLAELMRLKPCITVAGTHGKTTTTSLTAAMLDAAGLDPTVINGGIINAYGTNARLGQGDWMVVEADESDGTFVRLPATIGIVTNIDPEHLDHYGDFDGLRAAFDSYIANIPFYGVGIVCLDHPEVQALVGRVTDRRLITYGLGEQADMRAVNIREDGLKQHFDIIYRDRRSDTDIEIKGLCLPMAGRHNLQNALAAIAAGLELGATAKTIAAALNDFSGVKRRFQPVGEVGDNIRIFDDYAHHPVEIEAVLESARAVSSGRVVAIMQPHRYTRLRDLFSEFCASMNGADTVLVLPVYAAGEAPIDGIDSAALADGLLRHGHRHIIALARDEELADTLAETLQKDDVVICMGAGSISQLAYDLPQNLEGKL</sequence>
<dbReference type="PANTHER" id="PTHR43445">
    <property type="entry name" value="UDP-N-ACETYLMURAMATE--L-ALANINE LIGASE-RELATED"/>
    <property type="match status" value="1"/>
</dbReference>
<protein>
    <recommendedName>
        <fullName evidence="3 14">UDP-N-acetylmuramate--L-alanine ligase</fullName>
        <ecNumber evidence="3 14">6.3.2.8</ecNumber>
    </recommendedName>
    <alternativeName>
        <fullName evidence="14">UDP-N-acetylmuramoyl-L-alanine synthetase</fullName>
    </alternativeName>
</protein>
<evidence type="ECO:0000259" key="15">
    <source>
        <dbReference type="Pfam" id="PF01225"/>
    </source>
</evidence>
<keyword evidence="7 14" id="KW-0547">Nucleotide-binding</keyword>
<evidence type="ECO:0000259" key="17">
    <source>
        <dbReference type="Pfam" id="PF08245"/>
    </source>
</evidence>
<gene>
    <name evidence="14" type="primary">murC</name>
    <name evidence="18" type="ORF">ISQ19_02875</name>
</gene>
<feature type="domain" description="Mur ligase N-terminal catalytic" evidence="15">
    <location>
        <begin position="14"/>
        <end position="110"/>
    </location>
</feature>
<evidence type="ECO:0000259" key="16">
    <source>
        <dbReference type="Pfam" id="PF02875"/>
    </source>
</evidence>
<evidence type="ECO:0000256" key="8">
    <source>
        <dbReference type="ARBA" id="ARBA00022840"/>
    </source>
</evidence>
<evidence type="ECO:0000256" key="2">
    <source>
        <dbReference type="ARBA" id="ARBA00004752"/>
    </source>
</evidence>
<dbReference type="Gene3D" id="3.90.190.20">
    <property type="entry name" value="Mur ligase, C-terminal domain"/>
    <property type="match status" value="1"/>
</dbReference>
<comment type="function">
    <text evidence="14">Cell wall formation.</text>
</comment>
<dbReference type="GO" id="GO:0005524">
    <property type="term" value="F:ATP binding"/>
    <property type="evidence" value="ECO:0007669"/>
    <property type="project" value="UniProtKB-UniRule"/>
</dbReference>
<dbReference type="Gene3D" id="3.40.50.720">
    <property type="entry name" value="NAD(P)-binding Rossmann-like Domain"/>
    <property type="match status" value="1"/>
</dbReference>
<dbReference type="GO" id="GO:0008763">
    <property type="term" value="F:UDP-N-acetylmuramate-L-alanine ligase activity"/>
    <property type="evidence" value="ECO:0007669"/>
    <property type="project" value="UniProtKB-UniRule"/>
</dbReference>
<evidence type="ECO:0000256" key="4">
    <source>
        <dbReference type="ARBA" id="ARBA00022490"/>
    </source>
</evidence>
<dbReference type="InterPro" id="IPR050061">
    <property type="entry name" value="MurCDEF_pg_biosynth"/>
</dbReference>
<comment type="caution">
    <text evidence="18">The sequence shown here is derived from an EMBL/GenBank/DDBJ whole genome shotgun (WGS) entry which is preliminary data.</text>
</comment>
<dbReference type="GO" id="GO:0051301">
    <property type="term" value="P:cell division"/>
    <property type="evidence" value="ECO:0007669"/>
    <property type="project" value="UniProtKB-KW"/>
</dbReference>
<keyword evidence="6 14" id="KW-0132">Cell division</keyword>
<evidence type="ECO:0000256" key="14">
    <source>
        <dbReference type="HAMAP-Rule" id="MF_00046"/>
    </source>
</evidence>
<keyword evidence="4 14" id="KW-0963">Cytoplasm</keyword>
<dbReference type="GO" id="GO:0009252">
    <property type="term" value="P:peptidoglycan biosynthetic process"/>
    <property type="evidence" value="ECO:0007669"/>
    <property type="project" value="UniProtKB-UniRule"/>
</dbReference>
<reference evidence="18" key="1">
    <citation type="submission" date="2020-10" db="EMBL/GenBank/DDBJ databases">
        <title>Microbiome of the Black Sea water column analyzed by genome centric metagenomics.</title>
        <authorList>
            <person name="Cabello-Yeves P.J."/>
            <person name="Callieri C."/>
            <person name="Picazo A."/>
            <person name="Mehrshad M."/>
            <person name="Haro-Moreno J.M."/>
            <person name="Roda-Garcia J."/>
            <person name="Dzembekova N."/>
            <person name="Slabakova V."/>
            <person name="Slabakova N."/>
            <person name="Moncheva S."/>
            <person name="Rodriguez-Valera F."/>
        </authorList>
    </citation>
    <scope>NUCLEOTIDE SEQUENCE</scope>
    <source>
        <strain evidence="18">BS307-5m-G5</strain>
    </source>
</reference>
<comment type="subcellular location">
    <subcellularLocation>
        <location evidence="1 14">Cytoplasm</location>
    </subcellularLocation>
</comment>
<dbReference type="NCBIfam" id="TIGR01082">
    <property type="entry name" value="murC"/>
    <property type="match status" value="1"/>
</dbReference>
<evidence type="ECO:0000256" key="10">
    <source>
        <dbReference type="ARBA" id="ARBA00022984"/>
    </source>
</evidence>
<evidence type="ECO:0000256" key="3">
    <source>
        <dbReference type="ARBA" id="ARBA00012211"/>
    </source>
</evidence>
<evidence type="ECO:0000313" key="18">
    <source>
        <dbReference type="EMBL" id="MBL6761621.1"/>
    </source>
</evidence>
<proteinExistence type="inferred from homology"/>
<dbReference type="InterPro" id="IPR036615">
    <property type="entry name" value="Mur_ligase_C_dom_sf"/>
</dbReference>
<evidence type="ECO:0000256" key="11">
    <source>
        <dbReference type="ARBA" id="ARBA00023306"/>
    </source>
</evidence>
<comment type="similarity">
    <text evidence="14">Belongs to the MurCDEF family.</text>
</comment>
<organism evidence="18 19">
    <name type="scientific">PS1 clade bacterium</name>
    <dbReference type="NCBI Taxonomy" id="2175152"/>
    <lineage>
        <taxon>Bacteria</taxon>
        <taxon>Pseudomonadati</taxon>
        <taxon>Pseudomonadota</taxon>
        <taxon>Alphaproteobacteria</taxon>
        <taxon>PS1 clade</taxon>
    </lineage>
</organism>
<feature type="domain" description="Mur ligase C-terminal" evidence="16">
    <location>
        <begin position="324"/>
        <end position="455"/>
    </location>
</feature>
<evidence type="ECO:0000256" key="5">
    <source>
        <dbReference type="ARBA" id="ARBA00022598"/>
    </source>
</evidence>
<evidence type="ECO:0000256" key="6">
    <source>
        <dbReference type="ARBA" id="ARBA00022618"/>
    </source>
</evidence>
<keyword evidence="11 14" id="KW-0131">Cell cycle</keyword>
<dbReference type="EC" id="6.3.2.8" evidence="3 14"/>
<dbReference type="EMBL" id="JADHOK010000023">
    <property type="protein sequence ID" value="MBL6761621.1"/>
    <property type="molecule type" value="Genomic_DNA"/>
</dbReference>
<dbReference type="InterPro" id="IPR036565">
    <property type="entry name" value="Mur-like_cat_sf"/>
</dbReference>
<dbReference type="GO" id="GO:0008360">
    <property type="term" value="P:regulation of cell shape"/>
    <property type="evidence" value="ECO:0007669"/>
    <property type="project" value="UniProtKB-KW"/>
</dbReference>
<dbReference type="SUPFAM" id="SSF53623">
    <property type="entry name" value="MurD-like peptide ligases, catalytic domain"/>
    <property type="match status" value="1"/>
</dbReference>
<keyword evidence="9 14" id="KW-0133">Cell shape</keyword>
<accession>A0A937L2R2</accession>
<dbReference type="Pfam" id="PF02875">
    <property type="entry name" value="Mur_ligase_C"/>
    <property type="match status" value="1"/>
</dbReference>
<dbReference type="HAMAP" id="MF_00046">
    <property type="entry name" value="MurC"/>
    <property type="match status" value="1"/>
</dbReference>
<keyword evidence="10 14" id="KW-0573">Peptidoglycan synthesis</keyword>
<feature type="domain" description="Mur ligase central" evidence="17">
    <location>
        <begin position="116"/>
        <end position="301"/>
    </location>
</feature>
<evidence type="ECO:0000256" key="1">
    <source>
        <dbReference type="ARBA" id="ARBA00004496"/>
    </source>
</evidence>
<dbReference type="SUPFAM" id="SSF53244">
    <property type="entry name" value="MurD-like peptide ligases, peptide-binding domain"/>
    <property type="match status" value="1"/>
</dbReference>
<dbReference type="Proteomes" id="UP000785783">
    <property type="component" value="Unassembled WGS sequence"/>
</dbReference>
<keyword evidence="5 14" id="KW-0436">Ligase</keyword>
<dbReference type="Gene3D" id="3.40.1190.10">
    <property type="entry name" value="Mur-like, catalytic domain"/>
    <property type="match status" value="1"/>
</dbReference>
<dbReference type="SUPFAM" id="SSF51984">
    <property type="entry name" value="MurCD N-terminal domain"/>
    <property type="match status" value="1"/>
</dbReference>
<feature type="binding site" evidence="14">
    <location>
        <begin position="118"/>
        <end position="124"/>
    </location>
    <ligand>
        <name>ATP</name>
        <dbReference type="ChEBI" id="CHEBI:30616"/>
    </ligand>
</feature>
<dbReference type="PANTHER" id="PTHR43445:SF3">
    <property type="entry name" value="UDP-N-ACETYLMURAMATE--L-ALANINE LIGASE"/>
    <property type="match status" value="1"/>
</dbReference>
<evidence type="ECO:0000313" key="19">
    <source>
        <dbReference type="Proteomes" id="UP000785783"/>
    </source>
</evidence>
<evidence type="ECO:0000256" key="7">
    <source>
        <dbReference type="ARBA" id="ARBA00022741"/>
    </source>
</evidence>
<dbReference type="AlphaFoldDB" id="A0A937L2R2"/>
<evidence type="ECO:0000256" key="9">
    <source>
        <dbReference type="ARBA" id="ARBA00022960"/>
    </source>
</evidence>
<keyword evidence="12 14" id="KW-0961">Cell wall biogenesis/degradation</keyword>
<comment type="catalytic activity">
    <reaction evidence="13 14">
        <text>UDP-N-acetyl-alpha-D-muramate + L-alanine + ATP = UDP-N-acetyl-alpha-D-muramoyl-L-alanine + ADP + phosphate + H(+)</text>
        <dbReference type="Rhea" id="RHEA:23372"/>
        <dbReference type="ChEBI" id="CHEBI:15378"/>
        <dbReference type="ChEBI" id="CHEBI:30616"/>
        <dbReference type="ChEBI" id="CHEBI:43474"/>
        <dbReference type="ChEBI" id="CHEBI:57972"/>
        <dbReference type="ChEBI" id="CHEBI:70757"/>
        <dbReference type="ChEBI" id="CHEBI:83898"/>
        <dbReference type="ChEBI" id="CHEBI:456216"/>
        <dbReference type="EC" id="6.3.2.8"/>
    </reaction>
</comment>
<comment type="pathway">
    <text evidence="2 14">Cell wall biogenesis; peptidoglycan biosynthesis.</text>
</comment>
<keyword evidence="8 14" id="KW-0067">ATP-binding</keyword>
<dbReference type="InterPro" id="IPR000713">
    <property type="entry name" value="Mur_ligase_N"/>
</dbReference>
<dbReference type="InterPro" id="IPR013221">
    <property type="entry name" value="Mur_ligase_cen"/>
</dbReference>
<dbReference type="GO" id="GO:0005737">
    <property type="term" value="C:cytoplasm"/>
    <property type="evidence" value="ECO:0007669"/>
    <property type="project" value="UniProtKB-SubCell"/>
</dbReference>
<dbReference type="InterPro" id="IPR004101">
    <property type="entry name" value="Mur_ligase_C"/>
</dbReference>